<keyword evidence="2" id="KW-0732">Signal</keyword>
<accession>A0A843YYM6</accession>
<keyword evidence="5" id="KW-1185">Reference proteome</keyword>
<evidence type="ECO:0000313" key="5">
    <source>
        <dbReference type="Proteomes" id="UP000451565"/>
    </source>
</evidence>
<dbReference type="Gene3D" id="2.60.120.200">
    <property type="match status" value="1"/>
</dbReference>
<feature type="signal peptide" evidence="2">
    <location>
        <begin position="1"/>
        <end position="38"/>
    </location>
</feature>
<name>A0A843YYM6_9BURK</name>
<comment type="similarity">
    <text evidence="1">Belongs to the glycosyl hydrolase 16 family.</text>
</comment>
<dbReference type="OrthoDB" id="3404894at2"/>
<dbReference type="Proteomes" id="UP000451565">
    <property type="component" value="Unassembled WGS sequence"/>
</dbReference>
<dbReference type="AlphaFoldDB" id="A0A843YYM6"/>
<evidence type="ECO:0000259" key="3">
    <source>
        <dbReference type="PROSITE" id="PS51762"/>
    </source>
</evidence>
<sequence length="322" mass="36325">MTERCCMFHRRVRLRDNMRRMLLLCGLAASTLVSAAHASQEIFFDDFHYADKAALLKGGWIIRGQRGHPGIDGGQWGSDSIALIDDVDNKGRRLLRLTARTDGTPQGTFQAQLCHQRKYLEGTYAARIRFSDAPVTGPNGDVVVQTFYAVSPLRFDLDPQYSEMDWEYLPNGGWGDVNSRLYSVTWQTVQMNPWQAYNQPHQKFVKLGNQSGGWHTLVMQAAAGKTRFFLDGEQQTENGGRNYPVVPMSINFNLWFSPGGQLPDTSAERVYQQDVAWVFHARNQVLSPAEVDDAVKDYRRAGTHQMDTVPQSEPPLASTCDF</sequence>
<organism evidence="4 5">
    <name type="scientific">Glaciimonas soli</name>
    <dbReference type="NCBI Taxonomy" id="2590999"/>
    <lineage>
        <taxon>Bacteria</taxon>
        <taxon>Pseudomonadati</taxon>
        <taxon>Pseudomonadota</taxon>
        <taxon>Betaproteobacteria</taxon>
        <taxon>Burkholderiales</taxon>
        <taxon>Oxalobacteraceae</taxon>
        <taxon>Glaciimonas</taxon>
    </lineage>
</organism>
<dbReference type="GO" id="GO:0005975">
    <property type="term" value="P:carbohydrate metabolic process"/>
    <property type="evidence" value="ECO:0007669"/>
    <property type="project" value="InterPro"/>
</dbReference>
<dbReference type="SUPFAM" id="SSF49899">
    <property type="entry name" value="Concanavalin A-like lectins/glucanases"/>
    <property type="match status" value="1"/>
</dbReference>
<dbReference type="GO" id="GO:0004553">
    <property type="term" value="F:hydrolase activity, hydrolyzing O-glycosyl compounds"/>
    <property type="evidence" value="ECO:0007669"/>
    <property type="project" value="InterPro"/>
</dbReference>
<evidence type="ECO:0000256" key="2">
    <source>
        <dbReference type="SAM" id="SignalP"/>
    </source>
</evidence>
<keyword evidence="4" id="KW-0378">Hydrolase</keyword>
<dbReference type="EMBL" id="WINI01000007">
    <property type="protein sequence ID" value="MQR01626.1"/>
    <property type="molecule type" value="Genomic_DNA"/>
</dbReference>
<dbReference type="InterPro" id="IPR013320">
    <property type="entry name" value="ConA-like_dom_sf"/>
</dbReference>
<protein>
    <submittedName>
        <fullName evidence="4">Family 16 glycosylhydrolase</fullName>
    </submittedName>
</protein>
<reference evidence="4 5" key="1">
    <citation type="submission" date="2019-10" db="EMBL/GenBank/DDBJ databases">
        <title>Glaciimonas soli sp. nov., a psychrophilic bacterium isolated from the forest soil of a high elevation mountain in Taiwan.</title>
        <authorList>
            <person name="Wang L.-T."/>
            <person name="Shieh W.Y."/>
        </authorList>
    </citation>
    <scope>NUCLEOTIDE SEQUENCE [LARGE SCALE GENOMIC DNA]</scope>
    <source>
        <strain evidence="4 5">GS1</strain>
    </source>
</reference>
<evidence type="ECO:0000256" key="1">
    <source>
        <dbReference type="ARBA" id="ARBA00006865"/>
    </source>
</evidence>
<evidence type="ECO:0000313" key="4">
    <source>
        <dbReference type="EMBL" id="MQR01626.1"/>
    </source>
</evidence>
<feature type="chain" id="PRO_5032474229" evidence="2">
    <location>
        <begin position="39"/>
        <end position="322"/>
    </location>
</feature>
<dbReference type="InterPro" id="IPR000757">
    <property type="entry name" value="Beta-glucanase-like"/>
</dbReference>
<gene>
    <name evidence="4" type="ORF">GEV47_13175</name>
</gene>
<dbReference type="CDD" id="cd00413">
    <property type="entry name" value="Glyco_hydrolase_16"/>
    <property type="match status" value="1"/>
</dbReference>
<comment type="caution">
    <text evidence="4">The sequence shown here is derived from an EMBL/GenBank/DDBJ whole genome shotgun (WGS) entry which is preliminary data.</text>
</comment>
<proteinExistence type="inferred from homology"/>
<dbReference type="PROSITE" id="PS51762">
    <property type="entry name" value="GH16_2"/>
    <property type="match status" value="1"/>
</dbReference>
<feature type="domain" description="GH16" evidence="3">
    <location>
        <begin position="33"/>
        <end position="284"/>
    </location>
</feature>